<feature type="domain" description="Peptidase C51" evidence="3">
    <location>
        <begin position="41"/>
        <end position="184"/>
    </location>
</feature>
<name>A0A1V9YXM8_ACHHY</name>
<keyword evidence="1" id="KW-1133">Transmembrane helix</keyword>
<dbReference type="InterPro" id="IPR007921">
    <property type="entry name" value="CHAP_dom"/>
</dbReference>
<evidence type="ECO:0000313" key="4">
    <source>
        <dbReference type="EMBL" id="OQR90383.1"/>
    </source>
</evidence>
<organism evidence="4 5">
    <name type="scientific">Achlya hypogyna</name>
    <name type="common">Oomycete</name>
    <name type="synonym">Protoachlya hypogyna</name>
    <dbReference type="NCBI Taxonomy" id="1202772"/>
    <lineage>
        <taxon>Eukaryota</taxon>
        <taxon>Sar</taxon>
        <taxon>Stramenopiles</taxon>
        <taxon>Oomycota</taxon>
        <taxon>Saprolegniomycetes</taxon>
        <taxon>Saprolegniales</taxon>
        <taxon>Achlyaceae</taxon>
        <taxon>Achlya</taxon>
    </lineage>
</organism>
<feature type="chain" id="PRO_5012551534" evidence="2">
    <location>
        <begin position="17"/>
        <end position="252"/>
    </location>
</feature>
<feature type="transmembrane region" description="Helical" evidence="1">
    <location>
        <begin position="216"/>
        <end position="234"/>
    </location>
</feature>
<dbReference type="STRING" id="1202772.A0A1V9YXM8"/>
<keyword evidence="2" id="KW-0732">Signal</keyword>
<dbReference type="SUPFAM" id="SSF54001">
    <property type="entry name" value="Cysteine proteinases"/>
    <property type="match status" value="1"/>
</dbReference>
<dbReference type="PROSITE" id="PS50911">
    <property type="entry name" value="CHAP"/>
    <property type="match status" value="1"/>
</dbReference>
<evidence type="ECO:0000256" key="2">
    <source>
        <dbReference type="SAM" id="SignalP"/>
    </source>
</evidence>
<dbReference type="EMBL" id="JNBR01000635">
    <property type="protein sequence ID" value="OQR90383.1"/>
    <property type="molecule type" value="Genomic_DNA"/>
</dbReference>
<accession>A0A1V9YXM8</accession>
<evidence type="ECO:0000313" key="5">
    <source>
        <dbReference type="Proteomes" id="UP000243579"/>
    </source>
</evidence>
<dbReference type="OrthoDB" id="299748at2759"/>
<protein>
    <submittedName>
        <fullName evidence="4">Glutathionylspermidine synthase</fullName>
    </submittedName>
</protein>
<dbReference type="InterPro" id="IPR051705">
    <property type="entry name" value="Gsp_Synthetase/Amidase"/>
</dbReference>
<comment type="caution">
    <text evidence="4">The sequence shown here is derived from an EMBL/GenBank/DDBJ whole genome shotgun (WGS) entry which is preliminary data.</text>
</comment>
<evidence type="ECO:0000259" key="3">
    <source>
        <dbReference type="PROSITE" id="PS50911"/>
    </source>
</evidence>
<dbReference type="InterPro" id="IPR038765">
    <property type="entry name" value="Papain-like_cys_pep_sf"/>
</dbReference>
<dbReference type="PANTHER" id="PTHR30094:SF0">
    <property type="entry name" value="BIFUNCTIONAL GLUTATHIONYLSPERMIDINE SYNTHETASE_AMIDASE-RELATED"/>
    <property type="match status" value="1"/>
</dbReference>
<keyword evidence="5" id="KW-1185">Reference proteome</keyword>
<dbReference type="Proteomes" id="UP000243579">
    <property type="component" value="Unassembled WGS sequence"/>
</dbReference>
<dbReference type="AlphaFoldDB" id="A0A1V9YXM8"/>
<sequence length="252" mass="27153">MQLLGLLAVAVAAVQAALAPAPFGTILGVTDGGVDVYSCQLPDGTEALDMDPNYVDGVYTGVRWQCVELARRYLYVNFGVVFGSVDYAFEIFDLSTFERVATKTPVAIAKIKNGASTPPAHGALLIWSPYGEMAETGHVAVVVNVTDTHVDVVEQNVEDTVWPKGQGYSRRLKAHRNATSFFIEKWYKEEEIIGWVAIDSSATAALDAAPVAGSSGVWLVAGFVIVVGATGVVVNRFRSARKSRYDQYDAVK</sequence>
<proteinExistence type="predicted"/>
<reference evidence="4 5" key="1">
    <citation type="journal article" date="2014" name="Genome Biol. Evol.">
        <title>The secreted proteins of Achlya hypogyna and Thraustotheca clavata identify the ancestral oomycete secretome and reveal gene acquisitions by horizontal gene transfer.</title>
        <authorList>
            <person name="Misner I."/>
            <person name="Blouin N."/>
            <person name="Leonard G."/>
            <person name="Richards T.A."/>
            <person name="Lane C.E."/>
        </authorList>
    </citation>
    <scope>NUCLEOTIDE SEQUENCE [LARGE SCALE GENOMIC DNA]</scope>
    <source>
        <strain evidence="4 5">ATCC 48635</strain>
    </source>
</reference>
<keyword evidence="1" id="KW-0472">Membrane</keyword>
<dbReference type="GO" id="GO:0016874">
    <property type="term" value="F:ligase activity"/>
    <property type="evidence" value="ECO:0007669"/>
    <property type="project" value="TreeGrafter"/>
</dbReference>
<keyword evidence="1" id="KW-0812">Transmembrane</keyword>
<gene>
    <name evidence="4" type="ORF">ACHHYP_05581</name>
</gene>
<feature type="signal peptide" evidence="2">
    <location>
        <begin position="1"/>
        <end position="16"/>
    </location>
</feature>
<dbReference type="Gene3D" id="3.90.1720.10">
    <property type="entry name" value="endopeptidase domain like (from Nostoc punctiforme)"/>
    <property type="match status" value="1"/>
</dbReference>
<evidence type="ECO:0000256" key="1">
    <source>
        <dbReference type="SAM" id="Phobius"/>
    </source>
</evidence>
<dbReference type="PANTHER" id="PTHR30094">
    <property type="entry name" value="BIFUNCTIONAL GLUTATHIONYLSPERMIDINE SYNTHETASE/AMIDASE-RELATED"/>
    <property type="match status" value="1"/>
</dbReference>
<dbReference type="Pfam" id="PF05257">
    <property type="entry name" value="CHAP"/>
    <property type="match status" value="1"/>
</dbReference>